<name>A0A0S2IC38_9CHLO</name>
<keyword evidence="2" id="KW-0378">Hydrolase</keyword>
<proteinExistence type="predicted"/>
<organism evidence="2">
    <name type="scientific">Lobochlamys segnis</name>
    <dbReference type="NCBI Taxonomy" id="52035"/>
    <lineage>
        <taxon>Eukaryota</taxon>
        <taxon>Viridiplantae</taxon>
        <taxon>Chlorophyta</taxon>
        <taxon>core chlorophytes</taxon>
        <taxon>Chlorophyceae</taxon>
        <taxon>CS clade</taxon>
        <taxon>Chlamydomonadales</taxon>
        <taxon>Chlamydomonadaceae</taxon>
        <taxon>Lobochlamys</taxon>
    </lineage>
</organism>
<keyword evidence="2" id="KW-0255">Endonuclease</keyword>
<evidence type="ECO:0000259" key="1">
    <source>
        <dbReference type="Pfam" id="PF03161"/>
    </source>
</evidence>
<dbReference type="EMBL" id="KT624818">
    <property type="protein sequence ID" value="ALO21043.1"/>
    <property type="molecule type" value="Genomic_DNA"/>
</dbReference>
<dbReference type="AlphaFoldDB" id="A0A0S2IC38"/>
<sequence>MGRKKLQDANSRLISKTLDQIINGYIMGDGHVRDVGNLTVEHGPHQRKFAEWLLAYMAPICIKNRELSKSYNDDNTVKSYRFNTQNVLKNYHSNWYKVVEIVKNKKGIDKPKYKKHLPNNIQELFTPLFIAVWYACDGTATLTHVSGKFEVTAFTEEERAILKNLFLTKYDIKSQINRSGFSASGTPQYSLVIAANSFERFRRVISKDTTLIQDLFPYKLRLPK</sequence>
<dbReference type="Gene3D" id="3.10.28.10">
    <property type="entry name" value="Homing endonucleases"/>
    <property type="match status" value="2"/>
</dbReference>
<dbReference type="InterPro" id="IPR004860">
    <property type="entry name" value="LAGLIDADG_dom"/>
</dbReference>
<accession>A0A0S2IC38</accession>
<dbReference type="InterPro" id="IPR027434">
    <property type="entry name" value="Homing_endonucl"/>
</dbReference>
<gene>
    <name evidence="2" type="primary">orf224</name>
</gene>
<keyword evidence="2" id="KW-0150">Chloroplast</keyword>
<keyword evidence="2" id="KW-0540">Nuclease</keyword>
<geneLocation type="chloroplast" evidence="2"/>
<reference evidence="2" key="1">
    <citation type="journal article" date="2015" name="BMC Evol. Biol.">
        <title>Chloroplast phylogenomic analysis of chlorophyte green algae identifies a novel lineage sister to the Sphaeropleales (Chlorophyceae).</title>
        <authorList>
            <person name="Lemieux C."/>
            <person name="Vincent A.T."/>
            <person name="Labarre A."/>
            <person name="Otis C."/>
            <person name="Turmel M."/>
        </authorList>
    </citation>
    <scope>NUCLEOTIDE SEQUENCE</scope>
</reference>
<dbReference type="SUPFAM" id="SSF55608">
    <property type="entry name" value="Homing endonucleases"/>
    <property type="match status" value="1"/>
</dbReference>
<evidence type="ECO:0000313" key="2">
    <source>
        <dbReference type="EMBL" id="ALO21043.1"/>
    </source>
</evidence>
<keyword evidence="2" id="KW-0934">Plastid</keyword>
<dbReference type="GO" id="GO:0004519">
    <property type="term" value="F:endonuclease activity"/>
    <property type="evidence" value="ECO:0007669"/>
    <property type="project" value="UniProtKB-KW"/>
</dbReference>
<protein>
    <submittedName>
        <fullName evidence="2">Putative LAGLIDADG homing endonuclease</fullName>
    </submittedName>
</protein>
<dbReference type="Pfam" id="PF03161">
    <property type="entry name" value="LAGLIDADG_2"/>
    <property type="match status" value="1"/>
</dbReference>
<feature type="domain" description="Homing endonuclease LAGLIDADG" evidence="1">
    <location>
        <begin position="20"/>
        <end position="200"/>
    </location>
</feature>